<dbReference type="EMBL" id="WVIE01000012">
    <property type="protein sequence ID" value="NDJ18008.1"/>
    <property type="molecule type" value="Genomic_DNA"/>
</dbReference>
<evidence type="ECO:0000313" key="5">
    <source>
        <dbReference type="Proteomes" id="UP000646053"/>
    </source>
</evidence>
<feature type="domain" description="Peptidoglycan binding-like" evidence="2">
    <location>
        <begin position="24"/>
        <end position="66"/>
    </location>
</feature>
<accession>A0A8J7Z4M1</accession>
<evidence type="ECO:0000256" key="1">
    <source>
        <dbReference type="SAM" id="MobiDB-lite"/>
    </source>
</evidence>
<dbReference type="Gene3D" id="1.10.101.10">
    <property type="entry name" value="PGBD-like superfamily/PGBD"/>
    <property type="match status" value="1"/>
</dbReference>
<dbReference type="InterPro" id="IPR024408">
    <property type="entry name" value="Muramidase"/>
</dbReference>
<reference evidence="4" key="1">
    <citation type="submission" date="2019-12" db="EMBL/GenBank/DDBJ databases">
        <title>High-Quality draft genome sequences of three cyanobacteria isolated from the limestone walls of the Old Cathedral of Coimbra.</title>
        <authorList>
            <person name="Tiago I."/>
            <person name="Soares F."/>
            <person name="Portugal A."/>
        </authorList>
    </citation>
    <scope>NUCLEOTIDE SEQUENCE</scope>
    <source>
        <strain evidence="4">A</strain>
    </source>
</reference>
<dbReference type="Pfam" id="PF01471">
    <property type="entry name" value="PG_binding_1"/>
    <property type="match status" value="1"/>
</dbReference>
<comment type="caution">
    <text evidence="4">The sequence shown here is derived from an EMBL/GenBank/DDBJ whole genome shotgun (WGS) entry which is preliminary data.</text>
</comment>
<evidence type="ECO:0000313" key="4">
    <source>
        <dbReference type="EMBL" id="NDJ18008.1"/>
    </source>
</evidence>
<feature type="domain" description="N-acetylmuramidase" evidence="3">
    <location>
        <begin position="209"/>
        <end position="374"/>
    </location>
</feature>
<organism evidence="4 5">
    <name type="scientific">Myxacorys almedinensis A</name>
    <dbReference type="NCBI Taxonomy" id="2690445"/>
    <lineage>
        <taxon>Bacteria</taxon>
        <taxon>Bacillati</taxon>
        <taxon>Cyanobacteriota</taxon>
        <taxon>Cyanophyceae</taxon>
        <taxon>Leptolyngbyales</taxon>
        <taxon>Leptolyngbyaceae</taxon>
        <taxon>Myxacorys</taxon>
        <taxon>Myxacorys almedinensis</taxon>
    </lineage>
</organism>
<name>A0A8J7Z4M1_9CYAN</name>
<dbReference type="SUPFAM" id="SSF47090">
    <property type="entry name" value="PGBD-like"/>
    <property type="match status" value="1"/>
</dbReference>
<feature type="compositionally biased region" description="Pro residues" evidence="1">
    <location>
        <begin position="81"/>
        <end position="97"/>
    </location>
</feature>
<dbReference type="InterPro" id="IPR036366">
    <property type="entry name" value="PGBDSf"/>
</dbReference>
<keyword evidence="5" id="KW-1185">Reference proteome</keyword>
<feature type="region of interest" description="Disordered" evidence="1">
    <location>
        <begin position="77"/>
        <end position="97"/>
    </location>
</feature>
<dbReference type="RefSeq" id="WP_162423528.1">
    <property type="nucleotide sequence ID" value="NZ_WVIE01000012.1"/>
</dbReference>
<gene>
    <name evidence="4" type="ORF">GS601_12035</name>
</gene>
<dbReference type="AlphaFoldDB" id="A0A8J7Z4M1"/>
<proteinExistence type="predicted"/>
<dbReference type="InterPro" id="IPR002477">
    <property type="entry name" value="Peptidoglycan-bd-like"/>
</dbReference>
<evidence type="ECO:0000259" key="3">
    <source>
        <dbReference type="Pfam" id="PF11860"/>
    </source>
</evidence>
<evidence type="ECO:0000259" key="2">
    <source>
        <dbReference type="Pfam" id="PF01471"/>
    </source>
</evidence>
<sequence length="378" mass="41790">MILSDIASGASIYPLTLLRSDRDLTKNLQQRLTILGFSPGPIDGIWGNKTQAAFDAFVKKHQLKADEISPKTAQLLLPPVVSTPPPAPQSPPPPKPPVLPASLRAIASGTVTWLINQISTNPGLSRAVQQSLDILGHQPGVADGIWGNKTQAAYSGFAKIYQFNPNELSAEAALYLLEPPVPGVAVIRPSKRLVDSDYRTIAQSIGCSVAAVRAVAEVEAAGSGFFRDGRPKILFEAHWFSEFTRGRYDRWYGDISSPVWNRRLYVGGVGEWDRLYKAICLDREAALKSASWGLGQIMGFNHRSAGYSDVQGFVQEMHDSEGKQLLAMFNFIKANKLDRYLANLDWAGFAYRYNGESYWQNQYDKQLANAYSYWMNAA</sequence>
<dbReference type="InterPro" id="IPR036365">
    <property type="entry name" value="PGBD-like_sf"/>
</dbReference>
<protein>
    <submittedName>
        <fullName evidence="4">DUF3380 domain-containing protein</fullName>
    </submittedName>
</protein>
<dbReference type="Pfam" id="PF11860">
    <property type="entry name" value="Muramidase"/>
    <property type="match status" value="1"/>
</dbReference>
<dbReference type="Proteomes" id="UP000646053">
    <property type="component" value="Unassembled WGS sequence"/>
</dbReference>